<keyword evidence="8 14" id="KW-0406">Ion transport</keyword>
<evidence type="ECO:0000256" key="7">
    <source>
        <dbReference type="ARBA" id="ARBA00022989"/>
    </source>
</evidence>
<keyword evidence="3 14" id="KW-0813">Transport</keyword>
<reference evidence="15" key="1">
    <citation type="journal article" date="2018" name="Mitochondrial DNA Part B Resour">
        <title>The complete mitochondrial genome of the longfin dragonfish Tactostoma macropus (Stomiiformes: Stomiidae).</title>
        <authorList>
            <person name="Ijichi M."/>
            <person name="Takano T."/>
            <person name="Hasegawa M."/>
            <person name="Yashiki H."/>
            <person name="Kogure K."/>
            <person name="Kojima S."/>
            <person name="Yoshizawa S."/>
        </authorList>
    </citation>
    <scope>NUCLEOTIDE SEQUENCE</scope>
</reference>
<dbReference type="InterPro" id="IPR001421">
    <property type="entry name" value="ATP8_metazoa"/>
</dbReference>
<dbReference type="GO" id="GO:0015986">
    <property type="term" value="P:proton motive force-driven ATP synthesis"/>
    <property type="evidence" value="ECO:0007669"/>
    <property type="project" value="InterPro"/>
</dbReference>
<evidence type="ECO:0000256" key="1">
    <source>
        <dbReference type="ARBA" id="ARBA00004304"/>
    </source>
</evidence>
<dbReference type="AlphaFoldDB" id="A0A348B035"/>
<dbReference type="GO" id="GO:0015078">
    <property type="term" value="F:proton transmembrane transporter activity"/>
    <property type="evidence" value="ECO:0007669"/>
    <property type="project" value="InterPro"/>
</dbReference>
<comment type="similarity">
    <text evidence="2 14">Belongs to the ATPase protein 8 family.</text>
</comment>
<evidence type="ECO:0000256" key="10">
    <source>
        <dbReference type="ARBA" id="ARBA00023136"/>
    </source>
</evidence>
<comment type="subunit">
    <text evidence="13">Component of the ATP synthase complex composed at least of ATP5F1A/subunit alpha, ATP5F1B/subunit beta, ATP5MC1/subunit c (homooctomer), MT-ATP6/subunit a, MT-ATP8/subunit 8, ATP5ME/subunit e, ATP5MF/subunit f, ATP5MG/subunit g, ATP5MK/subunit k, ATP5MJ/subunit j, ATP5F1C/subunit gamma, ATP5F1D/subunit delta, ATP5F1E/subunit epsilon, ATP5PF/subunit F6, ATP5PB/subunit b, ATP5PD/subunit d, ATP5PO/subunit OSCP. ATP synthase complex consists of a soluble F(1) head domain (subunits alpha(3) and beta(3)) - the catalytic core - and a membrane F(0) domain - the membrane proton channel (subunits c, a, 8, e, f, g, k and j). These two domains are linked by a central stalk (subunits gamma, delta, and epsilon) rotating inside the F1 region and a stationary peripheral stalk (subunits F6, b, d, and OSCP).</text>
</comment>
<evidence type="ECO:0000256" key="11">
    <source>
        <dbReference type="ARBA" id="ARBA00023310"/>
    </source>
</evidence>
<keyword evidence="10" id="KW-0472">Membrane</keyword>
<evidence type="ECO:0000256" key="3">
    <source>
        <dbReference type="ARBA" id="ARBA00022448"/>
    </source>
</evidence>
<accession>A0A348B035</accession>
<gene>
    <name evidence="15" type="primary">ATP8</name>
</gene>
<evidence type="ECO:0000256" key="2">
    <source>
        <dbReference type="ARBA" id="ARBA00008892"/>
    </source>
</evidence>
<organism evidence="15">
    <name type="scientific">Tactostoma macropus</name>
    <name type="common">longfin dragonfish</name>
    <dbReference type="NCBI Taxonomy" id="319451"/>
    <lineage>
        <taxon>Eukaryota</taxon>
        <taxon>Metazoa</taxon>
        <taxon>Chordata</taxon>
        <taxon>Craniata</taxon>
        <taxon>Vertebrata</taxon>
        <taxon>Euteleostomi</taxon>
        <taxon>Actinopterygii</taxon>
        <taxon>Neopterygii</taxon>
        <taxon>Teleostei</taxon>
        <taxon>Stomiati</taxon>
        <taxon>Stomiiformes</taxon>
        <taxon>Stomiidae</taxon>
        <taxon>Tactostoma</taxon>
    </lineage>
</organism>
<evidence type="ECO:0000256" key="5">
    <source>
        <dbReference type="ARBA" id="ARBA00022692"/>
    </source>
</evidence>
<dbReference type="GO" id="GO:0045259">
    <property type="term" value="C:proton-transporting ATP synthase complex"/>
    <property type="evidence" value="ECO:0007669"/>
    <property type="project" value="UniProtKB-KW"/>
</dbReference>
<keyword evidence="9 14" id="KW-0496">Mitochondrion</keyword>
<keyword evidence="5 14" id="KW-0812">Transmembrane</keyword>
<dbReference type="GO" id="GO:0031966">
    <property type="term" value="C:mitochondrial membrane"/>
    <property type="evidence" value="ECO:0007669"/>
    <property type="project" value="UniProtKB-SubCell"/>
</dbReference>
<keyword evidence="7" id="KW-1133">Transmembrane helix</keyword>
<evidence type="ECO:0000313" key="15">
    <source>
        <dbReference type="EMBL" id="BBD49772.1"/>
    </source>
</evidence>
<dbReference type="PANTHER" id="PTHR39937:SF1">
    <property type="entry name" value="ATP SYNTHASE PROTEIN 8"/>
    <property type="match status" value="1"/>
</dbReference>
<keyword evidence="4 14" id="KW-0138">CF(0)</keyword>
<dbReference type="Pfam" id="PF00895">
    <property type="entry name" value="ATP-synt_8"/>
    <property type="match status" value="1"/>
</dbReference>
<protein>
    <recommendedName>
        <fullName evidence="14">ATP synthase complex subunit 8</fullName>
    </recommendedName>
</protein>
<name>A0A348B035_9TELE</name>
<evidence type="ECO:0000256" key="9">
    <source>
        <dbReference type="ARBA" id="ARBA00023128"/>
    </source>
</evidence>
<sequence>MPQLDTSPWLAILLFSWLVFLTLVPLKVMAHIFPNEPTIDAKQAEAETWDWPLH</sequence>
<evidence type="ECO:0000256" key="14">
    <source>
        <dbReference type="RuleBase" id="RU003661"/>
    </source>
</evidence>
<evidence type="ECO:0000256" key="8">
    <source>
        <dbReference type="ARBA" id="ARBA00023065"/>
    </source>
</evidence>
<dbReference type="PANTHER" id="PTHR39937">
    <property type="entry name" value="ATP SYNTHASE PROTEIN 8"/>
    <property type="match status" value="1"/>
</dbReference>
<evidence type="ECO:0000256" key="12">
    <source>
        <dbReference type="ARBA" id="ARBA00053067"/>
    </source>
</evidence>
<evidence type="ECO:0000256" key="6">
    <source>
        <dbReference type="ARBA" id="ARBA00022781"/>
    </source>
</evidence>
<keyword evidence="6 14" id="KW-0375">Hydrogen ion transport</keyword>
<evidence type="ECO:0000256" key="13">
    <source>
        <dbReference type="ARBA" id="ARBA00064647"/>
    </source>
</evidence>
<dbReference type="InterPro" id="IPR050635">
    <property type="entry name" value="ATPase_protein_8"/>
</dbReference>
<geneLocation type="mitochondrion" evidence="15"/>
<comment type="subcellular location">
    <subcellularLocation>
        <location evidence="1 14">Mitochondrion membrane</location>
        <topology evidence="1 14">Single-pass membrane protein</topology>
    </subcellularLocation>
</comment>
<comment type="function">
    <text evidence="12">Subunit 8, of the mitochondrial membrane ATP synthase complex (F(1)F(0) ATP synthase or Complex V) that produces ATP from ADP in the presence of a proton gradient across the membrane which is generated by electron transport complexes of the respiratory chain. ATP synthase complex consist of a soluble F(1) head domain - the catalytic core - and a membrane F(1) domain - the membrane proton channel. These two domains are linked by a central stalk rotating inside the F(1) region and a stationary peripheral stalk. During catalysis, ATP synthesis in the catalytic domain of F(1) is coupled via a rotary mechanism of the central stalk subunits to proton translocation. In vivo, can only synthesize ATP although its ATP hydrolase activity can be activated artificially in vitro. Part of the complex F(0) domain.</text>
</comment>
<evidence type="ECO:0000256" key="4">
    <source>
        <dbReference type="ARBA" id="ARBA00022547"/>
    </source>
</evidence>
<dbReference type="EMBL" id="LC377784">
    <property type="protein sequence ID" value="BBD49772.1"/>
    <property type="molecule type" value="Genomic_DNA"/>
</dbReference>
<keyword evidence="11" id="KW-0066">ATP synthesis</keyword>
<proteinExistence type="inferred from homology"/>